<dbReference type="AlphaFoldDB" id="A0A917NSK6"/>
<accession>A0A917NSK6</accession>
<comment type="caution">
    <text evidence="1">The sequence shown here is derived from an EMBL/GenBank/DDBJ whole genome shotgun (WGS) entry which is preliminary data.</text>
</comment>
<evidence type="ECO:0000313" key="1">
    <source>
        <dbReference type="EMBL" id="GGJ24793.1"/>
    </source>
</evidence>
<dbReference type="InterPro" id="IPR011049">
    <property type="entry name" value="Serralysin-like_metalloprot_C"/>
</dbReference>
<gene>
    <name evidence="1" type="ORF">GCM10011320_35130</name>
</gene>
<sequence>MLIGGAGADQFRISIASDGAPGLRDVILDFTSNATDGFDRLDLRLIGTDPVAPLDQGSVFIGGAAFGATGAADLRVTALADGVQLAEGDVDGDGTAELAVEIHGGAAPAAGWFLL</sequence>
<dbReference type="RefSeq" id="WP_188968925.1">
    <property type="nucleotide sequence ID" value="NZ_BMKW01000008.1"/>
</dbReference>
<organism evidence="1 2">
    <name type="scientific">Neoroseomonas lacus</name>
    <dbReference type="NCBI Taxonomy" id="287609"/>
    <lineage>
        <taxon>Bacteria</taxon>
        <taxon>Pseudomonadati</taxon>
        <taxon>Pseudomonadota</taxon>
        <taxon>Alphaproteobacteria</taxon>
        <taxon>Acetobacterales</taxon>
        <taxon>Acetobacteraceae</taxon>
        <taxon>Neoroseomonas</taxon>
    </lineage>
</organism>
<reference evidence="1" key="2">
    <citation type="submission" date="2020-09" db="EMBL/GenBank/DDBJ databases">
        <authorList>
            <person name="Sun Q."/>
            <person name="Zhou Y."/>
        </authorList>
    </citation>
    <scope>NUCLEOTIDE SEQUENCE</scope>
    <source>
        <strain evidence="1">CGMCC 1.3617</strain>
    </source>
</reference>
<dbReference type="Proteomes" id="UP000661507">
    <property type="component" value="Unassembled WGS sequence"/>
</dbReference>
<dbReference type="EMBL" id="BMKW01000008">
    <property type="protein sequence ID" value="GGJ24793.1"/>
    <property type="molecule type" value="Genomic_DNA"/>
</dbReference>
<evidence type="ECO:0008006" key="3">
    <source>
        <dbReference type="Google" id="ProtNLM"/>
    </source>
</evidence>
<name>A0A917NSK6_9PROT</name>
<proteinExistence type="predicted"/>
<dbReference type="SUPFAM" id="SSF51120">
    <property type="entry name" value="beta-Roll"/>
    <property type="match status" value="1"/>
</dbReference>
<keyword evidence="2" id="KW-1185">Reference proteome</keyword>
<reference evidence="1" key="1">
    <citation type="journal article" date="2014" name="Int. J. Syst. Evol. Microbiol.">
        <title>Complete genome sequence of Corynebacterium casei LMG S-19264T (=DSM 44701T), isolated from a smear-ripened cheese.</title>
        <authorList>
            <consortium name="US DOE Joint Genome Institute (JGI-PGF)"/>
            <person name="Walter F."/>
            <person name="Albersmeier A."/>
            <person name="Kalinowski J."/>
            <person name="Ruckert C."/>
        </authorList>
    </citation>
    <scope>NUCLEOTIDE SEQUENCE</scope>
    <source>
        <strain evidence="1">CGMCC 1.3617</strain>
    </source>
</reference>
<evidence type="ECO:0000313" key="2">
    <source>
        <dbReference type="Proteomes" id="UP000661507"/>
    </source>
</evidence>
<dbReference type="Gene3D" id="2.150.10.10">
    <property type="entry name" value="Serralysin-like metalloprotease, C-terminal"/>
    <property type="match status" value="1"/>
</dbReference>
<protein>
    <recommendedName>
        <fullName evidence="3">Peptidase M10 serralysin C-terminal domain-containing protein</fullName>
    </recommendedName>
</protein>